<dbReference type="OrthoDB" id="9796448at2"/>
<dbReference type="PANTHER" id="PTHR34068:SF2">
    <property type="entry name" value="UPF0145 PROTEIN SCO3412"/>
    <property type="match status" value="1"/>
</dbReference>
<name>A0A8J2Z6V7_9GAMM</name>
<dbReference type="SUPFAM" id="SSF117782">
    <property type="entry name" value="YbjQ-like"/>
    <property type="match status" value="1"/>
</dbReference>
<gene>
    <name evidence="3" type="ORF">GCM10010995_27000</name>
</gene>
<dbReference type="InterPro" id="IPR035439">
    <property type="entry name" value="UPF0145_dom_sf"/>
</dbReference>
<dbReference type="HAMAP" id="MF_00338">
    <property type="entry name" value="UPF0145"/>
    <property type="match status" value="1"/>
</dbReference>
<dbReference type="RefSeq" id="WP_117003783.1">
    <property type="nucleotide sequence ID" value="NZ_BMJS01000061.1"/>
</dbReference>
<accession>A0A8J2Z6V7</accession>
<dbReference type="Gene3D" id="3.30.110.70">
    <property type="entry name" value="Hypothetical protein apc22750. Chain B"/>
    <property type="match status" value="1"/>
</dbReference>
<evidence type="ECO:0000256" key="1">
    <source>
        <dbReference type="ARBA" id="ARBA00010751"/>
    </source>
</evidence>
<comment type="similarity">
    <text evidence="1 2">Belongs to the UPF0145 family.</text>
</comment>
<evidence type="ECO:0000256" key="2">
    <source>
        <dbReference type="HAMAP-Rule" id="MF_00338"/>
    </source>
</evidence>
<protein>
    <recommendedName>
        <fullName evidence="2">UPF0145 protein GCM10010995_27000</fullName>
    </recommendedName>
</protein>
<keyword evidence="4" id="KW-1185">Reference proteome</keyword>
<proteinExistence type="inferred from homology"/>
<reference evidence="3" key="2">
    <citation type="submission" date="2020-09" db="EMBL/GenBank/DDBJ databases">
        <authorList>
            <person name="Sun Q."/>
            <person name="Zhou Y."/>
        </authorList>
    </citation>
    <scope>NUCLEOTIDE SEQUENCE</scope>
    <source>
        <strain evidence="3">CGMCC 1.15758</strain>
    </source>
</reference>
<organism evidence="3 4">
    <name type="scientific">Cysteiniphilum litorale</name>
    <dbReference type="NCBI Taxonomy" id="2056700"/>
    <lineage>
        <taxon>Bacteria</taxon>
        <taxon>Pseudomonadati</taxon>
        <taxon>Pseudomonadota</taxon>
        <taxon>Gammaproteobacteria</taxon>
        <taxon>Thiotrichales</taxon>
        <taxon>Fastidiosibacteraceae</taxon>
        <taxon>Cysteiniphilum</taxon>
    </lineage>
</organism>
<evidence type="ECO:0000313" key="3">
    <source>
        <dbReference type="EMBL" id="GGG08038.1"/>
    </source>
</evidence>
<dbReference type="EMBL" id="BMJS01000061">
    <property type="protein sequence ID" value="GGG08038.1"/>
    <property type="molecule type" value="Genomic_DNA"/>
</dbReference>
<comment type="caution">
    <text evidence="3">The sequence shown here is derived from an EMBL/GenBank/DDBJ whole genome shotgun (WGS) entry which is preliminary data.</text>
</comment>
<dbReference type="PANTHER" id="PTHR34068">
    <property type="entry name" value="UPF0145 PROTEIN YBJQ"/>
    <property type="match status" value="1"/>
</dbReference>
<dbReference type="Proteomes" id="UP000636949">
    <property type="component" value="Unassembled WGS sequence"/>
</dbReference>
<sequence>MLVVTTNEIPSKKIIEVKGVAHGIIVRTPTWTQGFFGGLKKIIGGNNQAYANMANQSREDAYQNMIERAQSLGANAIVAFRYDTSSLDGNGEAISEVFCYGTAVVIE</sequence>
<dbReference type="InterPro" id="IPR002765">
    <property type="entry name" value="UPF0145_YbjQ-like"/>
</dbReference>
<evidence type="ECO:0000313" key="4">
    <source>
        <dbReference type="Proteomes" id="UP000636949"/>
    </source>
</evidence>
<dbReference type="AlphaFoldDB" id="A0A8J2Z6V7"/>
<reference evidence="3" key="1">
    <citation type="journal article" date="2014" name="Int. J. Syst. Evol. Microbiol.">
        <title>Complete genome sequence of Corynebacterium casei LMG S-19264T (=DSM 44701T), isolated from a smear-ripened cheese.</title>
        <authorList>
            <consortium name="US DOE Joint Genome Institute (JGI-PGF)"/>
            <person name="Walter F."/>
            <person name="Albersmeier A."/>
            <person name="Kalinowski J."/>
            <person name="Ruckert C."/>
        </authorList>
    </citation>
    <scope>NUCLEOTIDE SEQUENCE</scope>
    <source>
        <strain evidence="3">CGMCC 1.15758</strain>
    </source>
</reference>
<dbReference type="Pfam" id="PF01906">
    <property type="entry name" value="YbjQ_1"/>
    <property type="match status" value="1"/>
</dbReference>